<protein>
    <recommendedName>
        <fullName evidence="4">Alpha/beta hydrolase</fullName>
    </recommendedName>
</protein>
<keyword evidence="3" id="KW-1185">Reference proteome</keyword>
<feature type="region of interest" description="Disordered" evidence="1">
    <location>
        <begin position="1"/>
        <end position="21"/>
    </location>
</feature>
<reference evidence="2" key="1">
    <citation type="submission" date="2023-02" db="EMBL/GenBank/DDBJ databases">
        <title>Georgenia sp.10Sc9-8, isolated from a soil sample collected from the Taklamakan desert.</title>
        <authorList>
            <person name="Liu S."/>
        </authorList>
    </citation>
    <scope>NUCLEOTIDE SEQUENCE</scope>
    <source>
        <strain evidence="2">10Sc9-8</strain>
    </source>
</reference>
<organism evidence="2 3">
    <name type="scientific">Georgenia halotolerans</name>
    <dbReference type="NCBI Taxonomy" id="3028317"/>
    <lineage>
        <taxon>Bacteria</taxon>
        <taxon>Bacillati</taxon>
        <taxon>Actinomycetota</taxon>
        <taxon>Actinomycetes</taxon>
        <taxon>Micrococcales</taxon>
        <taxon>Bogoriellaceae</taxon>
        <taxon>Georgenia</taxon>
    </lineage>
</organism>
<dbReference type="Proteomes" id="UP001165561">
    <property type="component" value="Unassembled WGS sequence"/>
</dbReference>
<proteinExistence type="predicted"/>
<dbReference type="SUPFAM" id="SSF53474">
    <property type="entry name" value="alpha/beta-Hydrolases"/>
    <property type="match status" value="1"/>
</dbReference>
<accession>A0ABT5U1G3</accession>
<evidence type="ECO:0000256" key="1">
    <source>
        <dbReference type="SAM" id="MobiDB-lite"/>
    </source>
</evidence>
<evidence type="ECO:0008006" key="4">
    <source>
        <dbReference type="Google" id="ProtNLM"/>
    </source>
</evidence>
<name>A0ABT5U1G3_9MICO</name>
<evidence type="ECO:0000313" key="2">
    <source>
        <dbReference type="EMBL" id="MDD9208176.1"/>
    </source>
</evidence>
<gene>
    <name evidence="2" type="ORF">PU560_17145</name>
</gene>
<dbReference type="Gene3D" id="3.40.50.1820">
    <property type="entry name" value="alpha/beta hydrolase"/>
    <property type="match status" value="1"/>
</dbReference>
<sequence length="135" mass="14098">MAHVTSGDGTPIADERHGSGPPVARAIGLPVDVVAQLEVSPAWSHLQALAPSLVYDAVVMRAHPWASAFRGSVTVPTLVLHGDSTWPGLQQAAMETARALPRAHLRAVAGTDHAIVPDAVAAAVRDVRPSVEVDR</sequence>
<evidence type="ECO:0000313" key="3">
    <source>
        <dbReference type="Proteomes" id="UP001165561"/>
    </source>
</evidence>
<dbReference type="EMBL" id="JARACI010001198">
    <property type="protein sequence ID" value="MDD9208176.1"/>
    <property type="molecule type" value="Genomic_DNA"/>
</dbReference>
<dbReference type="InterPro" id="IPR029058">
    <property type="entry name" value="AB_hydrolase_fold"/>
</dbReference>
<comment type="caution">
    <text evidence="2">The sequence shown here is derived from an EMBL/GenBank/DDBJ whole genome shotgun (WGS) entry which is preliminary data.</text>
</comment>